<dbReference type="EMBL" id="PCDP01000036">
    <property type="protein sequence ID" value="PZM13166.1"/>
    <property type="molecule type" value="Genomic_DNA"/>
</dbReference>
<reference evidence="1 2" key="1">
    <citation type="journal article" date="2018" name="Sci. Rep.">
        <title>Rhizobium tumorigenes sp. nov., a novel plant tumorigenic bacterium isolated from cane gall tumors on thornless blackberry.</title>
        <authorList>
            <person name="Kuzmanovi N."/>
            <person name="Smalla K."/>
            <person name="Gronow S."/>
            <person name="PuBawska J."/>
        </authorList>
    </citation>
    <scope>NUCLEOTIDE SEQUENCE [LARGE SCALE GENOMIC DNA]</scope>
    <source>
        <strain evidence="1 2">CCBAU 85046</strain>
    </source>
</reference>
<proteinExistence type="predicted"/>
<evidence type="ECO:0000313" key="2">
    <source>
        <dbReference type="Proteomes" id="UP000248925"/>
    </source>
</evidence>
<dbReference type="AlphaFoldDB" id="A0A2W4EFX1"/>
<evidence type="ECO:0000313" key="1">
    <source>
        <dbReference type="EMBL" id="PZM13166.1"/>
    </source>
</evidence>
<protein>
    <submittedName>
        <fullName evidence="1">Uncharacterized protein</fullName>
    </submittedName>
</protein>
<name>A0A2W4EFX1_9HYPH</name>
<comment type="caution">
    <text evidence="1">The sequence shown here is derived from an EMBL/GenBank/DDBJ whole genome shotgun (WGS) entry which is preliminary data.</text>
</comment>
<keyword evidence="2" id="KW-1185">Reference proteome</keyword>
<sequence>MFKVSFFGLRPFTIAGQPLDFFTFRLEQSQSPVVVSFDQVPAMQSMVQSLPKSCDSFTAA</sequence>
<organism evidence="1 2">
    <name type="scientific">Rhizobium tubonense</name>
    <dbReference type="NCBI Taxonomy" id="484088"/>
    <lineage>
        <taxon>Bacteria</taxon>
        <taxon>Pseudomonadati</taxon>
        <taxon>Pseudomonadota</taxon>
        <taxon>Alphaproteobacteria</taxon>
        <taxon>Hyphomicrobiales</taxon>
        <taxon>Rhizobiaceae</taxon>
        <taxon>Rhizobium/Agrobacterium group</taxon>
        <taxon>Rhizobium</taxon>
    </lineage>
</organism>
<accession>A0A2W4EFX1</accession>
<gene>
    <name evidence="1" type="ORF">CPY51_16830</name>
</gene>
<dbReference type="Proteomes" id="UP000248925">
    <property type="component" value="Unassembled WGS sequence"/>
</dbReference>